<protein>
    <submittedName>
        <fullName evidence="2">Uncharacterized protein</fullName>
    </submittedName>
</protein>
<evidence type="ECO:0000313" key="3">
    <source>
        <dbReference type="EMBL" id="GES78779.1"/>
    </source>
</evidence>
<dbReference type="Proteomes" id="UP000615446">
    <property type="component" value="Unassembled WGS sequence"/>
</dbReference>
<evidence type="ECO:0000313" key="2">
    <source>
        <dbReference type="EMBL" id="GBC07123.1"/>
    </source>
</evidence>
<dbReference type="EMBL" id="BEXD01004123">
    <property type="protein sequence ID" value="GBC07123.1"/>
    <property type="molecule type" value="Genomic_DNA"/>
</dbReference>
<dbReference type="Proteomes" id="UP000247702">
    <property type="component" value="Unassembled WGS sequence"/>
</dbReference>
<proteinExistence type="predicted"/>
<reference evidence="2 4" key="1">
    <citation type="submission" date="2017-11" db="EMBL/GenBank/DDBJ databases">
        <title>The genome of Rhizophagus clarus HR1 reveals common genetic basis of auxotrophy among arbuscular mycorrhizal fungi.</title>
        <authorList>
            <person name="Kobayashi Y."/>
        </authorList>
    </citation>
    <scope>NUCLEOTIDE SEQUENCE [LARGE SCALE GENOMIC DNA]</scope>
    <source>
        <strain evidence="2 4">HR1</strain>
    </source>
</reference>
<evidence type="ECO:0000256" key="1">
    <source>
        <dbReference type="SAM" id="Coils"/>
    </source>
</evidence>
<accession>A0A2Z6S248</accession>
<evidence type="ECO:0000313" key="4">
    <source>
        <dbReference type="Proteomes" id="UP000247702"/>
    </source>
</evidence>
<keyword evidence="4" id="KW-1185">Reference proteome</keyword>
<reference evidence="3" key="2">
    <citation type="submission" date="2019-10" db="EMBL/GenBank/DDBJ databases">
        <title>Conservation and host-specific expression of non-tandemly repeated heterogenous ribosome RNA gene in arbuscular mycorrhizal fungi.</title>
        <authorList>
            <person name="Maeda T."/>
            <person name="Kobayashi Y."/>
            <person name="Nakagawa T."/>
            <person name="Ezawa T."/>
            <person name="Yamaguchi K."/>
            <person name="Bino T."/>
            <person name="Nishimoto Y."/>
            <person name="Shigenobu S."/>
            <person name="Kawaguchi M."/>
        </authorList>
    </citation>
    <scope>NUCLEOTIDE SEQUENCE</scope>
    <source>
        <strain evidence="3">HR1</strain>
    </source>
</reference>
<name>A0A2Z6S248_9GLOM</name>
<dbReference type="EMBL" id="BLAL01000040">
    <property type="protein sequence ID" value="GES78779.1"/>
    <property type="molecule type" value="Genomic_DNA"/>
</dbReference>
<gene>
    <name evidence="3" type="ORF">RCL2_000608600</name>
    <name evidence="2" type="ORF">RclHR1_07270008</name>
</gene>
<dbReference type="AlphaFoldDB" id="A0A2Z6S248"/>
<feature type="coiled-coil region" evidence="1">
    <location>
        <begin position="144"/>
        <end position="171"/>
    </location>
</feature>
<keyword evidence="1" id="KW-0175">Coiled coil</keyword>
<dbReference type="OrthoDB" id="2348469at2759"/>
<organism evidence="2 4">
    <name type="scientific">Rhizophagus clarus</name>
    <dbReference type="NCBI Taxonomy" id="94130"/>
    <lineage>
        <taxon>Eukaryota</taxon>
        <taxon>Fungi</taxon>
        <taxon>Fungi incertae sedis</taxon>
        <taxon>Mucoromycota</taxon>
        <taxon>Glomeromycotina</taxon>
        <taxon>Glomeromycetes</taxon>
        <taxon>Glomerales</taxon>
        <taxon>Glomeraceae</taxon>
        <taxon>Rhizophagus</taxon>
    </lineage>
</organism>
<sequence length="236" mass="27758">MEKTHKNKKNKNAERPIKALRVKWTESTIKALLSFLLKNKEKLKELKYKYEAVSNPENIQLWKDAENFLLGFDFEQSYTNIQIANKWKNLVDNYKMQLAASKKSGGSPIVIQYKDEIKAILNKDRPILNLKLCIDSTAKNSIQRLLEQQEARQIESEKRREEQRAKLFQMKQQNDFMLFNLLNNLTNCLSSLYREPSEDNLPQFFTPSTPLPQFNNRETSMVYQNNIDDTSNDVEE</sequence>
<comment type="caution">
    <text evidence="2">The sequence shown here is derived from an EMBL/GenBank/DDBJ whole genome shotgun (WGS) entry which is preliminary data.</text>
</comment>